<dbReference type="EMBL" id="GGEC01089543">
    <property type="protein sequence ID" value="MBX70027.1"/>
    <property type="molecule type" value="Transcribed_RNA"/>
</dbReference>
<protein>
    <submittedName>
        <fullName evidence="1">Uncharacterized protein</fullName>
    </submittedName>
</protein>
<name>A0A2P2QSS9_RHIMU</name>
<sequence length="28" mass="3082">MGSKLCYPSKQNANFLLVMVCHSLGVLQ</sequence>
<accession>A0A2P2QSS9</accession>
<dbReference type="AlphaFoldDB" id="A0A2P2QSS9"/>
<proteinExistence type="predicted"/>
<evidence type="ECO:0000313" key="1">
    <source>
        <dbReference type="EMBL" id="MBX70027.1"/>
    </source>
</evidence>
<organism evidence="1">
    <name type="scientific">Rhizophora mucronata</name>
    <name type="common">Asiatic mangrove</name>
    <dbReference type="NCBI Taxonomy" id="61149"/>
    <lineage>
        <taxon>Eukaryota</taxon>
        <taxon>Viridiplantae</taxon>
        <taxon>Streptophyta</taxon>
        <taxon>Embryophyta</taxon>
        <taxon>Tracheophyta</taxon>
        <taxon>Spermatophyta</taxon>
        <taxon>Magnoliopsida</taxon>
        <taxon>eudicotyledons</taxon>
        <taxon>Gunneridae</taxon>
        <taxon>Pentapetalae</taxon>
        <taxon>rosids</taxon>
        <taxon>fabids</taxon>
        <taxon>Malpighiales</taxon>
        <taxon>Rhizophoraceae</taxon>
        <taxon>Rhizophora</taxon>
    </lineage>
</organism>
<reference evidence="1" key="1">
    <citation type="submission" date="2018-02" db="EMBL/GenBank/DDBJ databases">
        <title>Rhizophora mucronata_Transcriptome.</title>
        <authorList>
            <person name="Meera S.P."/>
            <person name="Sreeshan A."/>
            <person name="Augustine A."/>
        </authorList>
    </citation>
    <scope>NUCLEOTIDE SEQUENCE</scope>
    <source>
        <tissue evidence="1">Leaf</tissue>
    </source>
</reference>